<evidence type="ECO:0000313" key="2">
    <source>
        <dbReference type="EMBL" id="CAB1450444.1"/>
    </source>
</evidence>
<keyword evidence="1" id="KW-0472">Membrane</keyword>
<evidence type="ECO:0000256" key="1">
    <source>
        <dbReference type="SAM" id="Phobius"/>
    </source>
</evidence>
<proteinExistence type="predicted"/>
<keyword evidence="1" id="KW-0812">Transmembrane</keyword>
<gene>
    <name evidence="2" type="ORF">PLEPLA_LOCUS38133</name>
</gene>
<feature type="transmembrane region" description="Helical" evidence="1">
    <location>
        <begin position="6"/>
        <end position="27"/>
    </location>
</feature>
<dbReference type="AlphaFoldDB" id="A0A9N7VJ52"/>
<keyword evidence="1" id="KW-1133">Transmembrane helix</keyword>
<accession>A0A9N7VJ52</accession>
<comment type="caution">
    <text evidence="2">The sequence shown here is derived from an EMBL/GenBank/DDBJ whole genome shotgun (WGS) entry which is preliminary data.</text>
</comment>
<keyword evidence="3" id="KW-1185">Reference proteome</keyword>
<dbReference type="EMBL" id="CADEAL010004055">
    <property type="protein sequence ID" value="CAB1450444.1"/>
    <property type="molecule type" value="Genomic_DNA"/>
</dbReference>
<sequence length="155" mass="16246">MDEPFDLGYIGICVGASLASLICCCCVKRCCCKSSKKKDTDSAAAEVAVAYNEYDHTTVALGPAQPTPRPVTYYTAPPSQAPTGPLIHNPTIVNGPPAYSEVSAPAEPADAPGPSLLSDSGLQFELKGMNFPCAPPLSADPTYISVYTSNKLDFL</sequence>
<organism evidence="2 3">
    <name type="scientific">Pleuronectes platessa</name>
    <name type="common">European plaice</name>
    <dbReference type="NCBI Taxonomy" id="8262"/>
    <lineage>
        <taxon>Eukaryota</taxon>
        <taxon>Metazoa</taxon>
        <taxon>Chordata</taxon>
        <taxon>Craniata</taxon>
        <taxon>Vertebrata</taxon>
        <taxon>Euteleostomi</taxon>
        <taxon>Actinopterygii</taxon>
        <taxon>Neopterygii</taxon>
        <taxon>Teleostei</taxon>
        <taxon>Neoteleostei</taxon>
        <taxon>Acanthomorphata</taxon>
        <taxon>Carangaria</taxon>
        <taxon>Pleuronectiformes</taxon>
        <taxon>Pleuronectoidei</taxon>
        <taxon>Pleuronectidae</taxon>
        <taxon>Pleuronectes</taxon>
    </lineage>
</organism>
<dbReference type="Proteomes" id="UP001153269">
    <property type="component" value="Unassembled WGS sequence"/>
</dbReference>
<reference evidence="2" key="1">
    <citation type="submission" date="2020-03" db="EMBL/GenBank/DDBJ databases">
        <authorList>
            <person name="Weist P."/>
        </authorList>
    </citation>
    <scope>NUCLEOTIDE SEQUENCE</scope>
</reference>
<evidence type="ECO:0000313" key="3">
    <source>
        <dbReference type="Proteomes" id="UP001153269"/>
    </source>
</evidence>
<protein>
    <submittedName>
        <fullName evidence="2">Uncharacterized protein</fullName>
    </submittedName>
</protein>
<name>A0A9N7VJ52_PLEPL</name>